<evidence type="ECO:0000259" key="1">
    <source>
        <dbReference type="Pfam" id="PF00561"/>
    </source>
</evidence>
<dbReference type="Proteomes" id="UP001596147">
    <property type="component" value="Unassembled WGS sequence"/>
</dbReference>
<name>A0ABW0LIN8_9BACI</name>
<proteinExistence type="predicted"/>
<sequence length="310" mass="35309">MKVIRKYSLLGGSAISTFLNINNKRLEIHTIGNTGRPVIIVTGMGCSFYEWINVAESIAPTNRVILFHRPGLGLSEIVSEVRNTQAVVTELNEIIRKLNLAEPVILVGHSYGGLCVQHFAKEYPEMVAGIVLVDSTSVDLQELDDLHLPTLDEEDTDELWMQKCQTYSLMDQRELEKILKPTLTDKQKLLPAHIQQRILDFQVNPSMYKAMYSEIKHWKQDAEVIKSLGEFPEIPLIVIGRDKDYNITLGMKEGLPESEIRILEEKWEELIVQQAQLNKSSELIFASEASHAIYMDRPDVVVRAIKRLEQ</sequence>
<reference evidence="3" key="1">
    <citation type="journal article" date="2019" name="Int. J. Syst. Evol. Microbiol.">
        <title>The Global Catalogue of Microorganisms (GCM) 10K type strain sequencing project: providing services to taxonomists for standard genome sequencing and annotation.</title>
        <authorList>
            <consortium name="The Broad Institute Genomics Platform"/>
            <consortium name="The Broad Institute Genome Sequencing Center for Infectious Disease"/>
            <person name="Wu L."/>
            <person name="Ma J."/>
        </authorList>
    </citation>
    <scope>NUCLEOTIDE SEQUENCE [LARGE SCALE GENOMIC DNA]</scope>
    <source>
        <strain evidence="3">CGMCC 1.12237</strain>
    </source>
</reference>
<feature type="domain" description="AB hydrolase-1" evidence="1">
    <location>
        <begin position="37"/>
        <end position="165"/>
    </location>
</feature>
<gene>
    <name evidence="2" type="ORF">ACFPM4_12125</name>
</gene>
<organism evidence="2 3">
    <name type="scientific">Lederbergia graminis</name>
    <dbReference type="NCBI Taxonomy" id="735518"/>
    <lineage>
        <taxon>Bacteria</taxon>
        <taxon>Bacillati</taxon>
        <taxon>Bacillota</taxon>
        <taxon>Bacilli</taxon>
        <taxon>Bacillales</taxon>
        <taxon>Bacillaceae</taxon>
        <taxon>Lederbergia</taxon>
    </lineage>
</organism>
<dbReference type="InterPro" id="IPR000073">
    <property type="entry name" value="AB_hydrolase_1"/>
</dbReference>
<comment type="caution">
    <text evidence="2">The sequence shown here is derived from an EMBL/GenBank/DDBJ whole genome shotgun (WGS) entry which is preliminary data.</text>
</comment>
<dbReference type="EMBL" id="JBHSMC010000014">
    <property type="protein sequence ID" value="MFC5465498.1"/>
    <property type="molecule type" value="Genomic_DNA"/>
</dbReference>
<dbReference type="GO" id="GO:0016787">
    <property type="term" value="F:hydrolase activity"/>
    <property type="evidence" value="ECO:0007669"/>
    <property type="project" value="UniProtKB-KW"/>
</dbReference>
<evidence type="ECO:0000313" key="3">
    <source>
        <dbReference type="Proteomes" id="UP001596147"/>
    </source>
</evidence>
<dbReference type="PANTHER" id="PTHR43798">
    <property type="entry name" value="MONOACYLGLYCEROL LIPASE"/>
    <property type="match status" value="1"/>
</dbReference>
<protein>
    <submittedName>
        <fullName evidence="2">Alpha/beta fold hydrolase</fullName>
    </submittedName>
</protein>
<keyword evidence="3" id="KW-1185">Reference proteome</keyword>
<accession>A0ABW0LIN8</accession>
<dbReference type="Gene3D" id="3.40.50.1820">
    <property type="entry name" value="alpha/beta hydrolase"/>
    <property type="match status" value="1"/>
</dbReference>
<dbReference type="PANTHER" id="PTHR43798:SF33">
    <property type="entry name" value="HYDROLASE, PUTATIVE (AFU_ORTHOLOGUE AFUA_2G14860)-RELATED"/>
    <property type="match status" value="1"/>
</dbReference>
<dbReference type="RefSeq" id="WP_382351937.1">
    <property type="nucleotide sequence ID" value="NZ_JBHSMC010000014.1"/>
</dbReference>
<dbReference type="Pfam" id="PF00561">
    <property type="entry name" value="Abhydrolase_1"/>
    <property type="match status" value="1"/>
</dbReference>
<dbReference type="SUPFAM" id="SSF53474">
    <property type="entry name" value="alpha/beta-Hydrolases"/>
    <property type="match status" value="1"/>
</dbReference>
<keyword evidence="2" id="KW-0378">Hydrolase</keyword>
<dbReference type="InterPro" id="IPR050266">
    <property type="entry name" value="AB_hydrolase_sf"/>
</dbReference>
<dbReference type="PRINTS" id="PR00111">
    <property type="entry name" value="ABHYDROLASE"/>
</dbReference>
<evidence type="ECO:0000313" key="2">
    <source>
        <dbReference type="EMBL" id="MFC5465498.1"/>
    </source>
</evidence>
<dbReference type="InterPro" id="IPR029058">
    <property type="entry name" value="AB_hydrolase_fold"/>
</dbReference>